<reference evidence="2 3" key="1">
    <citation type="submission" date="2024-02" db="EMBL/GenBank/DDBJ databases">
        <authorList>
            <person name="Chen Y."/>
            <person name="Shah S."/>
            <person name="Dougan E. K."/>
            <person name="Thang M."/>
            <person name="Chan C."/>
        </authorList>
    </citation>
    <scope>NUCLEOTIDE SEQUENCE [LARGE SCALE GENOMIC DNA]</scope>
</reference>
<proteinExistence type="predicted"/>
<name>A0ABP0RBP1_9DINO</name>
<evidence type="ECO:0008006" key="4">
    <source>
        <dbReference type="Google" id="ProtNLM"/>
    </source>
</evidence>
<evidence type="ECO:0000256" key="1">
    <source>
        <dbReference type="SAM" id="MobiDB-lite"/>
    </source>
</evidence>
<dbReference type="Proteomes" id="UP001642484">
    <property type="component" value="Unassembled WGS sequence"/>
</dbReference>
<gene>
    <name evidence="2" type="ORF">CCMP2556_LOCUS45904</name>
</gene>
<evidence type="ECO:0000313" key="3">
    <source>
        <dbReference type="Proteomes" id="UP001642484"/>
    </source>
</evidence>
<dbReference type="SUPFAM" id="SSF54001">
    <property type="entry name" value="Cysteine proteinases"/>
    <property type="match status" value="1"/>
</dbReference>
<dbReference type="EMBL" id="CAXAMN010025626">
    <property type="protein sequence ID" value="CAK9096562.1"/>
    <property type="molecule type" value="Genomic_DNA"/>
</dbReference>
<comment type="caution">
    <text evidence="2">The sequence shown here is derived from an EMBL/GenBank/DDBJ whole genome shotgun (WGS) entry which is preliminary data.</text>
</comment>
<protein>
    <recommendedName>
        <fullName evidence="4">Ubiquitinyl hydrolase 1</fullName>
    </recommendedName>
</protein>
<dbReference type="InterPro" id="IPR038765">
    <property type="entry name" value="Papain-like_cys_pep_sf"/>
</dbReference>
<feature type="region of interest" description="Disordered" evidence="1">
    <location>
        <begin position="480"/>
        <end position="520"/>
    </location>
</feature>
<accession>A0ABP0RBP1</accession>
<organism evidence="2 3">
    <name type="scientific">Durusdinium trenchii</name>
    <dbReference type="NCBI Taxonomy" id="1381693"/>
    <lineage>
        <taxon>Eukaryota</taxon>
        <taxon>Sar</taxon>
        <taxon>Alveolata</taxon>
        <taxon>Dinophyceae</taxon>
        <taxon>Suessiales</taxon>
        <taxon>Symbiodiniaceae</taxon>
        <taxon>Durusdinium</taxon>
    </lineage>
</organism>
<feature type="non-terminal residue" evidence="2">
    <location>
        <position position="1"/>
    </location>
</feature>
<sequence length="578" mass="64535">NQPQLQKMVHMMSTLLLRHEDALTSVAMQDQFVIFFTRGDRGVVPLLLRSARQWKDLSPEQAQCPLRVYLIQAIVAELHQRFCKFKAQLENQKIRTHAIQTRLITEDNAFPFHRWNGALKQVEIDNTPPISMVEMEQKIAILQQAFQEKENCVRFHALAAPNSQGEAQSARRPEISVSPGVAEADASASQEDWLSRLRFEWLSLLQELTLTNTGSWCYINASFVSLLWAVLQRAAFSLGDLGVSLRPLRGFFLNIHKDTPVSLIEEKVLRPLLREAMNRLGPQDICEFTTELTQWLNPGLISMAWERRVTSSQGMEVYDSGTAHQPIALVHVFELDRNRLHLNDLIQPWHFGVGMVAACLQSSGPKVFFVDRYIDSTRLLGHFAHIDHDEIFHVPVFEDTGLLVRWQAHRVVAIVAHLGPSMNGHYRAAIRVGPEGTWRVCDDNIEAEALASTPPSPPSGNTLNRLPNAGLQELLTALHDEDSTEALDTRGTPMPLSGDMMPMEDTSGTALEDSPSPSSLANISKRMAAAERCVDDALALSGPCSAAECAAAPRLPLPAEQLRPDMPLCDDTEGRRLH</sequence>
<keyword evidence="3" id="KW-1185">Reference proteome</keyword>
<evidence type="ECO:0000313" key="2">
    <source>
        <dbReference type="EMBL" id="CAK9096562.1"/>
    </source>
</evidence>